<dbReference type="EMBL" id="JAUDUY010000014">
    <property type="protein sequence ID" value="MDM9632742.1"/>
    <property type="molecule type" value="Genomic_DNA"/>
</dbReference>
<evidence type="ECO:0000313" key="4">
    <source>
        <dbReference type="Proteomes" id="UP001174839"/>
    </source>
</evidence>
<dbReference type="Proteomes" id="UP001174839">
    <property type="component" value="Unassembled WGS sequence"/>
</dbReference>
<dbReference type="CDD" id="cd02947">
    <property type="entry name" value="TRX_family"/>
    <property type="match status" value="1"/>
</dbReference>
<gene>
    <name evidence="3" type="ORF">QU605_14790</name>
</gene>
<keyword evidence="1" id="KW-0732">Signal</keyword>
<accession>A0ABT7WIK0</accession>
<feature type="signal peptide" evidence="1">
    <location>
        <begin position="1"/>
        <end position="20"/>
    </location>
</feature>
<protein>
    <submittedName>
        <fullName evidence="3">Thioredoxin family protein</fullName>
    </submittedName>
</protein>
<evidence type="ECO:0000259" key="2">
    <source>
        <dbReference type="PROSITE" id="PS51352"/>
    </source>
</evidence>
<feature type="domain" description="Thioredoxin" evidence="2">
    <location>
        <begin position="44"/>
        <end position="174"/>
    </location>
</feature>
<dbReference type="PROSITE" id="PS51352">
    <property type="entry name" value="THIOREDOXIN_2"/>
    <property type="match status" value="1"/>
</dbReference>
<dbReference type="RefSeq" id="WP_289726107.1">
    <property type="nucleotide sequence ID" value="NZ_JAUDUY010000014.1"/>
</dbReference>
<dbReference type="InterPro" id="IPR013766">
    <property type="entry name" value="Thioredoxin_domain"/>
</dbReference>
<dbReference type="SUPFAM" id="SSF52833">
    <property type="entry name" value="Thioredoxin-like"/>
    <property type="match status" value="1"/>
</dbReference>
<name>A0ABT7WIK0_9FLAO</name>
<evidence type="ECO:0000256" key="1">
    <source>
        <dbReference type="SAM" id="SignalP"/>
    </source>
</evidence>
<comment type="caution">
    <text evidence="3">The sequence shown here is derived from an EMBL/GenBank/DDBJ whole genome shotgun (WGS) entry which is preliminary data.</text>
</comment>
<evidence type="ECO:0000313" key="3">
    <source>
        <dbReference type="EMBL" id="MDM9632742.1"/>
    </source>
</evidence>
<dbReference type="Pfam" id="PF14595">
    <property type="entry name" value="Thioredoxin_9"/>
    <property type="match status" value="1"/>
</dbReference>
<proteinExistence type="predicted"/>
<dbReference type="Gene3D" id="3.40.30.10">
    <property type="entry name" value="Glutaredoxin"/>
    <property type="match status" value="1"/>
</dbReference>
<reference evidence="3" key="1">
    <citation type="submission" date="2023-06" db="EMBL/GenBank/DDBJ databases">
        <title>Robiginitalea aurantiacus sp. nov. and Algoriphagus sediminis sp. nov., isolated from coastal sediment.</title>
        <authorList>
            <person name="Zhou Z.Y."/>
            <person name="An J."/>
            <person name="Jia Y.W."/>
            <person name="Du Z.J."/>
        </authorList>
    </citation>
    <scope>NUCLEOTIDE SEQUENCE</scope>
    <source>
        <strain evidence="3">M39</strain>
    </source>
</reference>
<sequence length="181" mass="20134">MKNILNFIVLAFLLCLSSCAIGPGHNAVKVPDGDSVILVGTTGFEALEEAPFSDWYTSGYGTFTADSSQTEVLTPLLEEVDIVVFMGTWCEDSHREIPKFVRILEATGYPIEAIEVIAMTRDKTTPQEYEAGQNITNIPTFIFSKDGEELGRIVEFPVENLESDMLKILSGQPYKHAYDWD</sequence>
<keyword evidence="4" id="KW-1185">Reference proteome</keyword>
<feature type="chain" id="PRO_5046627269" evidence="1">
    <location>
        <begin position="21"/>
        <end position="181"/>
    </location>
</feature>
<dbReference type="InterPro" id="IPR036249">
    <property type="entry name" value="Thioredoxin-like_sf"/>
</dbReference>
<organism evidence="3 4">
    <name type="scientific">Robiginitalea aurantiaca</name>
    <dbReference type="NCBI Taxonomy" id="3056915"/>
    <lineage>
        <taxon>Bacteria</taxon>
        <taxon>Pseudomonadati</taxon>
        <taxon>Bacteroidota</taxon>
        <taxon>Flavobacteriia</taxon>
        <taxon>Flavobacteriales</taxon>
        <taxon>Flavobacteriaceae</taxon>
        <taxon>Robiginitalea</taxon>
    </lineage>
</organism>